<organism evidence="8 9">
    <name type="scientific">Phormidium tenue NIES-30</name>
    <dbReference type="NCBI Taxonomy" id="549789"/>
    <lineage>
        <taxon>Bacteria</taxon>
        <taxon>Bacillati</taxon>
        <taxon>Cyanobacteriota</taxon>
        <taxon>Cyanophyceae</taxon>
        <taxon>Oscillatoriophycideae</taxon>
        <taxon>Oscillatoriales</taxon>
        <taxon>Oscillatoriaceae</taxon>
        <taxon>Phormidium</taxon>
    </lineage>
</organism>
<sequence length="816" mass="92618">MAVLKPLWLRLKFVLQALWFLRYMPYAIWYSWQRDRRDRLYQTPPATAPIPVGKGLQATPTERGAEIEFEQASLELAFLRPDFVRVTWQPGRLPLPYALADHPWPAVTTHLEEQAQGWVLSSPELTISVGWDGSLAIADQTGQIRQELPPQRLGEGWQQTTPLRDEECLYGLGERAATFNLRQPVVSERSGPAQTKTYQFWNYDPGNIYEPGTDPMYICIPVYLGLHREGSYLVFYENTFRGELRLGQQATTTFEGGALRYYLAIGAPPQLMQRYTQLTGRAPLPPRWALGYHQSHWGYRTEATLRQEVQNFQQHDLPLSALHVDIDCQVNHRAFTIDPQRFPKFRQFTAELAAANVRLIAINNPGIQHNRHSNLFLEGQILDAFCTYADGELVVAPVWPGRSVFPDFTDPIVRDWWSRQFAYLLQAGVAGFWNDMNEPAAFVAWGDPTLPLATQHNLEGHGGDHREAHNIYGMLETRAAFESLRSHRPHIRPFVVTRSGWAGLQRYAWTWTGDIVSTWEALRQTVATVLGLGLSGVAFCGPDIGGFLGNPGAELYLRWFQMATFMVFYRTHSAVSVGHRAPWSYGEPCLSIARRFLQLRQQLMPYLYTLVWETADQGYPPVRPLFWLNPTDESLWNREDAFCLGDALLVCPVMIQGARSHQIALPAGDWYSFWNDTLWQGGQTVELPAPLEQIPLLVRGGSILPLAEGEDLTLHLYPQVLGLDGEGESQGQLYSDAGEGYGDWRLDQWHLSQQGQTLTLTWRSHGDYAFPYGRVNLHLHGSTLEQAWVDGQEVAVQGAVLHSAVFEQLKLKVRQN</sequence>
<dbReference type="InterPro" id="IPR013780">
    <property type="entry name" value="Glyco_hydro_b"/>
</dbReference>
<evidence type="ECO:0000259" key="5">
    <source>
        <dbReference type="Pfam" id="PF01055"/>
    </source>
</evidence>
<accession>A0A1U7J510</accession>
<dbReference type="InterPro" id="IPR025887">
    <property type="entry name" value="Glyco_hydro_31_N_dom"/>
</dbReference>
<dbReference type="CDD" id="cd14752">
    <property type="entry name" value="GH31_N"/>
    <property type="match status" value="1"/>
</dbReference>
<dbReference type="SUPFAM" id="SSF74650">
    <property type="entry name" value="Galactose mutarotase-like"/>
    <property type="match status" value="1"/>
</dbReference>
<dbReference type="Pfam" id="PF13802">
    <property type="entry name" value="Gal_mutarotas_2"/>
    <property type="match status" value="1"/>
</dbReference>
<dbReference type="STRING" id="549789.NIES30_11980"/>
<dbReference type="Proteomes" id="UP000185557">
    <property type="component" value="Unassembled WGS sequence"/>
</dbReference>
<evidence type="ECO:0000313" key="8">
    <source>
        <dbReference type="EMBL" id="OKH47700.1"/>
    </source>
</evidence>
<protein>
    <submittedName>
        <fullName evidence="8">Alpha-glucosidase</fullName>
    </submittedName>
</protein>
<dbReference type="GO" id="GO:0005975">
    <property type="term" value="P:carbohydrate metabolic process"/>
    <property type="evidence" value="ECO:0007669"/>
    <property type="project" value="InterPro"/>
</dbReference>
<evidence type="ECO:0000256" key="1">
    <source>
        <dbReference type="ARBA" id="ARBA00007806"/>
    </source>
</evidence>
<dbReference type="PANTHER" id="PTHR22762:SF120">
    <property type="entry name" value="HETEROGLYCAN GLUCOSIDASE 1"/>
    <property type="match status" value="1"/>
</dbReference>
<gene>
    <name evidence="8" type="ORF">NIES30_11980</name>
</gene>
<dbReference type="InterPro" id="IPR048395">
    <property type="entry name" value="Glyco_hydro_31_C"/>
</dbReference>
<dbReference type="Gene3D" id="2.60.40.1760">
    <property type="entry name" value="glycosyl hydrolase (family 31)"/>
    <property type="match status" value="1"/>
</dbReference>
<feature type="domain" description="Glycoside hydrolase family 31 N-terminal" evidence="6">
    <location>
        <begin position="74"/>
        <end position="242"/>
    </location>
</feature>
<dbReference type="SUPFAM" id="SSF51445">
    <property type="entry name" value="(Trans)glycosidases"/>
    <property type="match status" value="1"/>
</dbReference>
<evidence type="ECO:0000256" key="4">
    <source>
        <dbReference type="RuleBase" id="RU361185"/>
    </source>
</evidence>
<name>A0A1U7J510_9CYAN</name>
<keyword evidence="9" id="KW-1185">Reference proteome</keyword>
<feature type="domain" description="Glycoside hydrolase family 31 TIM barrel" evidence="5">
    <location>
        <begin position="283"/>
        <end position="610"/>
    </location>
</feature>
<dbReference type="PANTHER" id="PTHR22762">
    <property type="entry name" value="ALPHA-GLUCOSIDASE"/>
    <property type="match status" value="1"/>
</dbReference>
<evidence type="ECO:0000256" key="2">
    <source>
        <dbReference type="ARBA" id="ARBA00022801"/>
    </source>
</evidence>
<dbReference type="InterPro" id="IPR000322">
    <property type="entry name" value="Glyco_hydro_31_TIM"/>
</dbReference>
<evidence type="ECO:0000313" key="9">
    <source>
        <dbReference type="Proteomes" id="UP000185557"/>
    </source>
</evidence>
<dbReference type="RefSeq" id="WP_073608659.1">
    <property type="nucleotide sequence ID" value="NZ_MRCG01000008.1"/>
</dbReference>
<comment type="caution">
    <text evidence="8">The sequence shown here is derived from an EMBL/GenBank/DDBJ whole genome shotgun (WGS) entry which is preliminary data.</text>
</comment>
<dbReference type="Pfam" id="PF21365">
    <property type="entry name" value="Glyco_hydro_31_3rd"/>
    <property type="match status" value="1"/>
</dbReference>
<proteinExistence type="inferred from homology"/>
<dbReference type="Pfam" id="PF01055">
    <property type="entry name" value="Glyco_hydro_31_2nd"/>
    <property type="match status" value="1"/>
</dbReference>
<dbReference type="GO" id="GO:0004553">
    <property type="term" value="F:hydrolase activity, hydrolyzing O-glycosyl compounds"/>
    <property type="evidence" value="ECO:0007669"/>
    <property type="project" value="InterPro"/>
</dbReference>
<dbReference type="AlphaFoldDB" id="A0A1U7J510"/>
<dbReference type="InterPro" id="IPR030458">
    <property type="entry name" value="Glyco_hydro_31_AS"/>
</dbReference>
<evidence type="ECO:0000256" key="3">
    <source>
        <dbReference type="ARBA" id="ARBA00023295"/>
    </source>
</evidence>
<dbReference type="Gene3D" id="2.60.40.1180">
    <property type="entry name" value="Golgi alpha-mannosidase II"/>
    <property type="match status" value="1"/>
</dbReference>
<comment type="similarity">
    <text evidence="1 4">Belongs to the glycosyl hydrolase 31 family.</text>
</comment>
<feature type="domain" description="Glycosyl hydrolase family 31 C-terminal" evidence="7">
    <location>
        <begin position="618"/>
        <end position="704"/>
    </location>
</feature>
<evidence type="ECO:0000259" key="7">
    <source>
        <dbReference type="Pfam" id="PF21365"/>
    </source>
</evidence>
<keyword evidence="3 4" id="KW-0326">Glycosidase</keyword>
<dbReference type="InterPro" id="IPR017853">
    <property type="entry name" value="GH"/>
</dbReference>
<dbReference type="SUPFAM" id="SSF51011">
    <property type="entry name" value="Glycosyl hydrolase domain"/>
    <property type="match status" value="1"/>
</dbReference>
<evidence type="ECO:0000259" key="6">
    <source>
        <dbReference type="Pfam" id="PF13802"/>
    </source>
</evidence>
<keyword evidence="2 4" id="KW-0378">Hydrolase</keyword>
<dbReference type="Gene3D" id="3.20.20.80">
    <property type="entry name" value="Glycosidases"/>
    <property type="match status" value="1"/>
</dbReference>
<dbReference type="GO" id="GO:0030246">
    <property type="term" value="F:carbohydrate binding"/>
    <property type="evidence" value="ECO:0007669"/>
    <property type="project" value="InterPro"/>
</dbReference>
<dbReference type="InterPro" id="IPR011013">
    <property type="entry name" value="Gal_mutarotase_sf_dom"/>
</dbReference>
<dbReference type="CDD" id="cd06604">
    <property type="entry name" value="GH31_glucosidase_II_MalA"/>
    <property type="match status" value="1"/>
</dbReference>
<reference evidence="8 9" key="1">
    <citation type="submission" date="2016-11" db="EMBL/GenBank/DDBJ databases">
        <title>Draft Genome Sequences of Nine Cyanobacterial Strains from Diverse Habitats.</title>
        <authorList>
            <person name="Zhu T."/>
            <person name="Hou S."/>
            <person name="Lu X."/>
            <person name="Hess W.R."/>
        </authorList>
    </citation>
    <scope>NUCLEOTIDE SEQUENCE [LARGE SCALE GENOMIC DNA]</scope>
    <source>
        <strain evidence="8 9">NIES-30</strain>
    </source>
</reference>
<dbReference type="OrthoDB" id="176168at2"/>
<dbReference type="EMBL" id="MRCG01000008">
    <property type="protein sequence ID" value="OKH47700.1"/>
    <property type="molecule type" value="Genomic_DNA"/>
</dbReference>
<dbReference type="PROSITE" id="PS00129">
    <property type="entry name" value="GLYCOSYL_HYDROL_F31_1"/>
    <property type="match status" value="1"/>
</dbReference>